<dbReference type="GO" id="GO:0015473">
    <property type="term" value="F:fimbrial usher porin activity"/>
    <property type="evidence" value="ECO:0007669"/>
    <property type="project" value="InterPro"/>
</dbReference>
<evidence type="ECO:0000259" key="2">
    <source>
        <dbReference type="Pfam" id="PF13953"/>
    </source>
</evidence>
<dbReference type="SUPFAM" id="SSF141729">
    <property type="entry name" value="FimD N-terminal domain-like"/>
    <property type="match status" value="1"/>
</dbReference>
<dbReference type="Gene3D" id="2.60.40.3110">
    <property type="match status" value="1"/>
</dbReference>
<dbReference type="InterPro" id="IPR037224">
    <property type="entry name" value="PapC_N_sf"/>
</dbReference>
<gene>
    <name evidence="3" type="ORF">ES815_07375</name>
</gene>
<evidence type="ECO:0000313" key="3">
    <source>
        <dbReference type="EMBL" id="QDK18131.1"/>
    </source>
</evidence>
<name>A0AAP9AHX3_9ENTR</name>
<dbReference type="Pfam" id="PF13953">
    <property type="entry name" value="PapC_C"/>
    <property type="match status" value="1"/>
</dbReference>
<dbReference type="InterPro" id="IPR025949">
    <property type="entry name" value="PapC-like_C"/>
</dbReference>
<dbReference type="EMBL" id="CP035382">
    <property type="protein sequence ID" value="QDK18131.1"/>
    <property type="molecule type" value="Genomic_DNA"/>
</dbReference>
<protein>
    <submittedName>
        <fullName evidence="3">Fimbrial protein</fullName>
    </submittedName>
</protein>
<sequence>MFKRTLLMCAVSLICARQGKAAEIEAGALEFDNETLKSLGINPAVSAYFATKSRFMPGQATVTLKVNGQERGRMVARFQPQGELCFDKSLMEYAHIRIPDDYQEGCYDYLSFRPETVVTADPGQELIELIVSPDEINRQGMPVTDFAMEGSGGVLNYSVMSSRSEYSGGSSTWSQAQLDGGVNVAGWLLRTNQLLSQSQGQFNSENSQTYMQRTFVNLRTTAKMGEVTMNNALLEGAGLYGVSLSPEHGLDAQENMVRVSGIANTPQARVEVRQQGTLVYSTLVPVGPFTLTDFSLRNYTSDLNVTVVETDGTQHSYVIPASLYLQRLGKPAGLFLAFGQVSDDYNKKPLVLSASGGWRLLPGSNINLGMILAQDFQTAGVSINTAPSASTLLSLKINQSYDHENARQGQSYRMEASLTSALGVSVTASTGYYSPGYREFSQFIDSGLTTVKQHEYAVGLQWQTRKAGTFSASLYETKNRNQSGKTRYINAGWGSNLFSAYVSANWQHQLGDGKGKKDDLFYFNISFPLGKNSMNTYARREGGATRYGSTLMGNLSDDNAYSLGTEYDHKEKDSSISAGLSSNLHYSQLMLNASVASENRRSYSGSLQGGIVAHDEGVTFSPLPVRDTFGVASLDQPVAGVKIDTPQGPVWTDERGYAVLPSLNAWQKSRVEVSTETLPKNMDIGNGTRFLSQGRGSVGKVQFAAVTQRRVLLEVTMKDGKKLPKNRAITDTQGNYLTTSVDDGVVFLNNVSTRQVLVAQDDSGSCRIPLTLPEKAQTGVFYETAKGVCQ</sequence>
<dbReference type="Gene3D" id="2.60.40.2610">
    <property type="entry name" value="Outer membrane usher protein FimD, plug domain"/>
    <property type="match status" value="1"/>
</dbReference>
<dbReference type="InterPro" id="IPR000015">
    <property type="entry name" value="Fimb_usher"/>
</dbReference>
<dbReference type="RefSeq" id="WP_142487274.1">
    <property type="nucleotide sequence ID" value="NZ_CP035382.1"/>
</dbReference>
<feature type="signal peptide" evidence="1">
    <location>
        <begin position="1"/>
        <end position="21"/>
    </location>
</feature>
<dbReference type="PANTHER" id="PTHR30451">
    <property type="entry name" value="OUTER MEMBRANE USHER PROTEIN"/>
    <property type="match status" value="1"/>
</dbReference>
<feature type="domain" description="PapC-like C-terminal" evidence="2">
    <location>
        <begin position="712"/>
        <end position="774"/>
    </location>
</feature>
<reference evidence="3 4" key="1">
    <citation type="submission" date="2019-01" db="EMBL/GenBank/DDBJ databases">
        <title>Florfenicol resistance in Enterobacteriaceae and whole-genome sequence analysis of florfenicol-resistant Leclercia adecarboxylata strain R25.</title>
        <authorList>
            <person name="Bao Q."/>
            <person name="Ying Y."/>
        </authorList>
    </citation>
    <scope>NUCLEOTIDE SEQUENCE [LARGE SCALE GENOMIC DNA]</scope>
    <source>
        <strain evidence="3 4">R25</strain>
    </source>
</reference>
<evidence type="ECO:0000256" key="1">
    <source>
        <dbReference type="SAM" id="SignalP"/>
    </source>
</evidence>
<dbReference type="Pfam" id="PF00577">
    <property type="entry name" value="Usher"/>
    <property type="match status" value="1"/>
</dbReference>
<dbReference type="AlphaFoldDB" id="A0AAP9AHX3"/>
<feature type="chain" id="PRO_5042988350" evidence="1">
    <location>
        <begin position="22"/>
        <end position="790"/>
    </location>
</feature>
<evidence type="ECO:0000313" key="4">
    <source>
        <dbReference type="Proteomes" id="UP000317812"/>
    </source>
</evidence>
<dbReference type="InterPro" id="IPR042186">
    <property type="entry name" value="FimD_plug_dom"/>
</dbReference>
<proteinExistence type="predicted"/>
<dbReference type="GO" id="GO:0009297">
    <property type="term" value="P:pilus assembly"/>
    <property type="evidence" value="ECO:0007669"/>
    <property type="project" value="InterPro"/>
</dbReference>
<keyword evidence="1" id="KW-0732">Signal</keyword>
<organism evidence="3 4">
    <name type="scientific">Leclercia adecarboxylata</name>
    <dbReference type="NCBI Taxonomy" id="83655"/>
    <lineage>
        <taxon>Bacteria</taxon>
        <taxon>Pseudomonadati</taxon>
        <taxon>Pseudomonadota</taxon>
        <taxon>Gammaproteobacteria</taxon>
        <taxon>Enterobacterales</taxon>
        <taxon>Enterobacteriaceae</taxon>
        <taxon>Leclercia</taxon>
    </lineage>
</organism>
<dbReference type="GO" id="GO:0009279">
    <property type="term" value="C:cell outer membrane"/>
    <property type="evidence" value="ECO:0007669"/>
    <property type="project" value="TreeGrafter"/>
</dbReference>
<accession>A0AAP9AHX3</accession>
<dbReference type="InterPro" id="IPR043142">
    <property type="entry name" value="PapC-like_C_sf"/>
</dbReference>
<dbReference type="NCBIfam" id="NF011832">
    <property type="entry name" value="PRK15304.1"/>
    <property type="match status" value="1"/>
</dbReference>
<dbReference type="Proteomes" id="UP000317812">
    <property type="component" value="Chromosome"/>
</dbReference>
<dbReference type="PANTHER" id="PTHR30451:SF8">
    <property type="entry name" value="FIMBRIAL USHER PROTEIN"/>
    <property type="match status" value="1"/>
</dbReference>
<dbReference type="Gene3D" id="2.60.40.2070">
    <property type="match status" value="1"/>
</dbReference>